<comment type="caution">
    <text evidence="3">The sequence shown here is derived from an EMBL/GenBank/DDBJ whole genome shotgun (WGS) entry which is preliminary data.</text>
</comment>
<protein>
    <recommendedName>
        <fullName evidence="2">Asl1-like glycosyl hydrolase catalytic domain-containing protein</fullName>
    </recommendedName>
</protein>
<dbReference type="InterPro" id="IPR017853">
    <property type="entry name" value="GH"/>
</dbReference>
<dbReference type="Proteomes" id="UP001383192">
    <property type="component" value="Unassembled WGS sequence"/>
</dbReference>
<evidence type="ECO:0000259" key="2">
    <source>
        <dbReference type="Pfam" id="PF11790"/>
    </source>
</evidence>
<feature type="signal peptide" evidence="1">
    <location>
        <begin position="1"/>
        <end position="22"/>
    </location>
</feature>
<proteinExistence type="predicted"/>
<dbReference type="EMBL" id="JAYKXP010000003">
    <property type="protein sequence ID" value="KAK7060521.1"/>
    <property type="molecule type" value="Genomic_DNA"/>
</dbReference>
<dbReference type="GO" id="GO:0071966">
    <property type="term" value="P:fungal-type cell wall polysaccharide metabolic process"/>
    <property type="evidence" value="ECO:0007669"/>
    <property type="project" value="TreeGrafter"/>
</dbReference>
<dbReference type="PANTHER" id="PTHR34154:SF3">
    <property type="entry name" value="ALKALI-SENSITIVE LINKAGE PROTEIN 1"/>
    <property type="match status" value="1"/>
</dbReference>
<name>A0AAW0E866_9AGAR</name>
<dbReference type="GO" id="GO:0009277">
    <property type="term" value="C:fungal-type cell wall"/>
    <property type="evidence" value="ECO:0007669"/>
    <property type="project" value="TreeGrafter"/>
</dbReference>
<evidence type="ECO:0000256" key="1">
    <source>
        <dbReference type="SAM" id="SignalP"/>
    </source>
</evidence>
<organism evidence="3 4">
    <name type="scientific">Paramarasmius palmivorus</name>
    <dbReference type="NCBI Taxonomy" id="297713"/>
    <lineage>
        <taxon>Eukaryota</taxon>
        <taxon>Fungi</taxon>
        <taxon>Dikarya</taxon>
        <taxon>Basidiomycota</taxon>
        <taxon>Agaricomycotina</taxon>
        <taxon>Agaricomycetes</taxon>
        <taxon>Agaricomycetidae</taxon>
        <taxon>Agaricales</taxon>
        <taxon>Marasmiineae</taxon>
        <taxon>Marasmiaceae</taxon>
        <taxon>Paramarasmius</taxon>
    </lineage>
</organism>
<accession>A0AAW0E866</accession>
<feature type="chain" id="PRO_5043821894" description="Asl1-like glycosyl hydrolase catalytic domain-containing protein" evidence="1">
    <location>
        <begin position="23"/>
        <end position="262"/>
    </location>
</feature>
<gene>
    <name evidence="3" type="ORF">VNI00_001287</name>
</gene>
<keyword evidence="4" id="KW-1185">Reference proteome</keyword>
<dbReference type="InterPro" id="IPR024655">
    <property type="entry name" value="Asl1_glyco_hydro_catalytic"/>
</dbReference>
<dbReference type="PANTHER" id="PTHR34154">
    <property type="entry name" value="ALKALI-SENSITIVE LINKAGE PROTEIN 1"/>
    <property type="match status" value="1"/>
</dbReference>
<dbReference type="AlphaFoldDB" id="A0AAW0E866"/>
<evidence type="ECO:0000313" key="4">
    <source>
        <dbReference type="Proteomes" id="UP001383192"/>
    </source>
</evidence>
<sequence length="262" mass="29275">MFARFLQLFLAASLEIPLLASSTPIARADMNPKLGISYTKPTSLEAAGSPSSVASWYFNYLPEAIQDAPGSLEFVGMQSGRNGIQQLTDQVERSGLKTLLGFYQPEQKNNNYLDPRQATELWTQYMLPLRSQKGIRLGAPVNFNCDLKWLQEFNNMCRDCFDFVPVIWFGTEVSELVQCTRRAQSLFGHPVWVIEFASLSEDAIEVSSFMSGALKALDGLDYVERYAWFAYGTSENIGWDSGLINEDASLNSLGQQYINGGQ</sequence>
<dbReference type="Pfam" id="PF11790">
    <property type="entry name" value="Glyco_hydro_cc"/>
    <property type="match status" value="1"/>
</dbReference>
<reference evidence="3 4" key="1">
    <citation type="submission" date="2024-01" db="EMBL/GenBank/DDBJ databases">
        <title>A draft genome for a cacao thread blight-causing isolate of Paramarasmius palmivorus.</title>
        <authorList>
            <person name="Baruah I.K."/>
            <person name="Bukari Y."/>
            <person name="Amoako-Attah I."/>
            <person name="Meinhardt L.W."/>
            <person name="Bailey B.A."/>
            <person name="Cohen S.P."/>
        </authorList>
    </citation>
    <scope>NUCLEOTIDE SEQUENCE [LARGE SCALE GENOMIC DNA]</scope>
    <source>
        <strain evidence="3 4">GH-12</strain>
    </source>
</reference>
<evidence type="ECO:0000313" key="3">
    <source>
        <dbReference type="EMBL" id="KAK7060521.1"/>
    </source>
</evidence>
<feature type="domain" description="Asl1-like glycosyl hydrolase catalytic" evidence="2">
    <location>
        <begin position="35"/>
        <end position="257"/>
    </location>
</feature>
<keyword evidence="1" id="KW-0732">Signal</keyword>
<dbReference type="InterPro" id="IPR053183">
    <property type="entry name" value="ASL1"/>
</dbReference>
<dbReference type="SUPFAM" id="SSF51445">
    <property type="entry name" value="(Trans)glycosidases"/>
    <property type="match status" value="1"/>
</dbReference>